<evidence type="ECO:0000313" key="3">
    <source>
        <dbReference type="Proteomes" id="UP000265520"/>
    </source>
</evidence>
<proteinExistence type="predicted"/>
<evidence type="ECO:0000313" key="2">
    <source>
        <dbReference type="EMBL" id="MCI96505.1"/>
    </source>
</evidence>
<feature type="non-terminal residue" evidence="2">
    <location>
        <position position="1"/>
    </location>
</feature>
<dbReference type="Proteomes" id="UP000265520">
    <property type="component" value="Unassembled WGS sequence"/>
</dbReference>
<evidence type="ECO:0000256" key="1">
    <source>
        <dbReference type="SAM" id="MobiDB-lite"/>
    </source>
</evidence>
<reference evidence="2 3" key="1">
    <citation type="journal article" date="2018" name="Front. Plant Sci.">
        <title>Red Clover (Trifolium pratense) and Zigzag Clover (T. medium) - A Picture of Genomic Similarities and Differences.</title>
        <authorList>
            <person name="Dluhosova J."/>
            <person name="Istvanek J."/>
            <person name="Nedelnik J."/>
            <person name="Repkova J."/>
        </authorList>
    </citation>
    <scope>NUCLEOTIDE SEQUENCE [LARGE SCALE GENOMIC DNA]</scope>
    <source>
        <strain evidence="3">cv. 10/8</strain>
        <tissue evidence="2">Leaf</tissue>
    </source>
</reference>
<protein>
    <submittedName>
        <fullName evidence="2">Uncharacterized protein</fullName>
    </submittedName>
</protein>
<dbReference type="AlphaFoldDB" id="A0A392WCD4"/>
<organism evidence="2 3">
    <name type="scientific">Trifolium medium</name>
    <dbReference type="NCBI Taxonomy" id="97028"/>
    <lineage>
        <taxon>Eukaryota</taxon>
        <taxon>Viridiplantae</taxon>
        <taxon>Streptophyta</taxon>
        <taxon>Embryophyta</taxon>
        <taxon>Tracheophyta</taxon>
        <taxon>Spermatophyta</taxon>
        <taxon>Magnoliopsida</taxon>
        <taxon>eudicotyledons</taxon>
        <taxon>Gunneridae</taxon>
        <taxon>Pentapetalae</taxon>
        <taxon>rosids</taxon>
        <taxon>fabids</taxon>
        <taxon>Fabales</taxon>
        <taxon>Fabaceae</taxon>
        <taxon>Papilionoideae</taxon>
        <taxon>50 kb inversion clade</taxon>
        <taxon>NPAAA clade</taxon>
        <taxon>Hologalegina</taxon>
        <taxon>IRL clade</taxon>
        <taxon>Trifolieae</taxon>
        <taxon>Trifolium</taxon>
    </lineage>
</organism>
<name>A0A392WCD4_9FABA</name>
<dbReference type="EMBL" id="LXQA011416499">
    <property type="protein sequence ID" value="MCI96505.1"/>
    <property type="molecule type" value="Genomic_DNA"/>
</dbReference>
<comment type="caution">
    <text evidence="2">The sequence shown here is derived from an EMBL/GenBank/DDBJ whole genome shotgun (WGS) entry which is preliminary data.</text>
</comment>
<keyword evidence="3" id="KW-1185">Reference proteome</keyword>
<accession>A0A392WCD4</accession>
<sequence length="22" mass="2579">EEFRKQFNKENPDNRAVSAVSI</sequence>
<feature type="compositionally biased region" description="Basic and acidic residues" evidence="1">
    <location>
        <begin position="1"/>
        <end position="13"/>
    </location>
</feature>
<feature type="region of interest" description="Disordered" evidence="1">
    <location>
        <begin position="1"/>
        <end position="22"/>
    </location>
</feature>